<protein>
    <submittedName>
        <fullName evidence="2">Uncharacterized protein</fullName>
    </submittedName>
</protein>
<feature type="transmembrane region" description="Helical" evidence="1">
    <location>
        <begin position="557"/>
        <end position="578"/>
    </location>
</feature>
<evidence type="ECO:0000256" key="1">
    <source>
        <dbReference type="SAM" id="Phobius"/>
    </source>
</evidence>
<gene>
    <name evidence="2" type="ORF">SPRG_22292</name>
</gene>
<dbReference type="RefSeq" id="XP_012206570.1">
    <property type="nucleotide sequence ID" value="XM_012351180.1"/>
</dbReference>
<reference evidence="2 3" key="1">
    <citation type="journal article" date="2013" name="PLoS Genet.">
        <title>Distinctive expansion of potential virulence genes in the genome of the oomycete fish pathogen Saprolegnia parasitica.</title>
        <authorList>
            <person name="Jiang R.H."/>
            <person name="de Bruijn I."/>
            <person name="Haas B.J."/>
            <person name="Belmonte R."/>
            <person name="Lobach L."/>
            <person name="Christie J."/>
            <person name="van den Ackerveken G."/>
            <person name="Bottin A."/>
            <person name="Bulone V."/>
            <person name="Diaz-Moreno S.M."/>
            <person name="Dumas B."/>
            <person name="Fan L."/>
            <person name="Gaulin E."/>
            <person name="Govers F."/>
            <person name="Grenville-Briggs L.J."/>
            <person name="Horner N.R."/>
            <person name="Levin J.Z."/>
            <person name="Mammella M."/>
            <person name="Meijer H.J."/>
            <person name="Morris P."/>
            <person name="Nusbaum C."/>
            <person name="Oome S."/>
            <person name="Phillips A.J."/>
            <person name="van Rooyen D."/>
            <person name="Rzeszutek E."/>
            <person name="Saraiva M."/>
            <person name="Secombes C.J."/>
            <person name="Seidl M.F."/>
            <person name="Snel B."/>
            <person name="Stassen J.H."/>
            <person name="Sykes S."/>
            <person name="Tripathy S."/>
            <person name="van den Berg H."/>
            <person name="Vega-Arreguin J.C."/>
            <person name="Wawra S."/>
            <person name="Young S.K."/>
            <person name="Zeng Q."/>
            <person name="Dieguez-Uribeondo J."/>
            <person name="Russ C."/>
            <person name="Tyler B.M."/>
            <person name="van West P."/>
        </authorList>
    </citation>
    <scope>NUCLEOTIDE SEQUENCE [LARGE SCALE GENOMIC DNA]</scope>
    <source>
        <strain evidence="2 3">CBS 223.65</strain>
    </source>
</reference>
<evidence type="ECO:0000313" key="2">
    <source>
        <dbReference type="EMBL" id="KDO22723.1"/>
    </source>
</evidence>
<dbReference type="KEGG" id="spar:SPRG_22292"/>
<dbReference type="VEuPathDB" id="FungiDB:SPRG_22292"/>
<keyword evidence="1" id="KW-0812">Transmembrane</keyword>
<evidence type="ECO:0000313" key="3">
    <source>
        <dbReference type="Proteomes" id="UP000030745"/>
    </source>
</evidence>
<feature type="transmembrane region" description="Helical" evidence="1">
    <location>
        <begin position="671"/>
        <end position="689"/>
    </location>
</feature>
<accession>A0A067BWU7</accession>
<feature type="transmembrane region" description="Helical" evidence="1">
    <location>
        <begin position="642"/>
        <end position="664"/>
    </location>
</feature>
<dbReference type="OrthoDB" id="64754at2759"/>
<keyword evidence="3" id="KW-1185">Reference proteome</keyword>
<keyword evidence="1" id="KW-1133">Transmembrane helix</keyword>
<name>A0A067BWU7_SAPPC</name>
<sequence length="1538" mass="170280">MCIMSTYLANDLFWPDFVVSGMQNAIIDFFNSRLALNVTSLELLNPAFALPTLYDNSAMPLSIYEAYPRLVLYAELQAMEKAIASLRELLATEVTHMITQYCWVDLQQRWELGHSRKRQARCVANDKANAAVYLEAVLRNIDFGSWVPIYKGFFNNLIVSALVRSPGGYPWVQYMLSHAWVPIPDEVVFWKSHQLTYFELQWSTIRQTGLTETIGIENALGMTTRVTIKRITPVDRYALWTTHSMYASFENDMGNFYFGPNQSLVLNSPLWFGYTLPNAIEMYNLPYPLNHANTALHDQLGELGSVDLKLMPPPPALTTAVEAFVAQLTLQTTTSASLAAAVASIGVVDLRPTPVQWQNPNFMFYGGSPMCADGEPYDFIQRSFGFDDTCAGQLPFTVQWAAPSSLFALAQLSPNDLAVATASLCSSLALPATDASICTTSLAASLQAFRQLQLASPSSALAASVTALNLSTMQFVRASATANTSVMTQPLLDVTSPAWTLLGWMSLFEWALGQREAVAFEGDVQTLRLLSYKYTPAKQLANTLDVSGSLANYMWGLAWYVSAGLCMVLSCVTLALVLTRHHAGLNWFMFNRIASTVWIGRPILLVRSATAIVCLATVPIYLEPQGNASTRFVDSTRPFLESTVLAGETLWLSYVLNEVLVHLSGSNTRRVAIVTSAATFLIVAVLDLASPPTLGSSIGRECHYFHMDIGVLCSSGSIQIGYFSRVLTIVCIHGAMVLLGIGLAKLLKEPSTHHGHGFPTVLLHGAATTFFHDHGNVSGYYTIDNISAIMCGLLPFKWAGRLYIFELTLWRVLSDETLGYRHTSEALLLPHSSAPAYLETKAVAAKTASSDANAVLVLAKRDAWSRFVKKYLRVGFLVGGFLYILSSLFSNIAYMTVTVTQSLANDFYWPNFNSSGGHTFLANLFNTQLLLRNARNLSLNAPFLGDVRQLYNTTVTTTRFPETMGRRQLYAPENALVHAVRDLRTMQSCNAPWMFTQYCWLDLEKQWPIASSSLRQARCDSHASNGAVYLETVLRNLQSYDEWRRCWGDSYDIAIVRTLQQSDAGNEWLRSIQGPQLSLLDEVARWKARGITRYTLQWQSFKTLGLRDAFTIRNALSLEYELTLADMEGKTHVEQQTSLKMYWTFASDLWAVSTNGSRIGGKSLIGGSANYAFANTSSEALLMHNLTLPSPLSSGFASLRSVLGPFGNVDMTYVPVPASLLQWYQATQDALTTLLVTDPVAQAAFLAIPQKQYIGQFPKAFAQSGIAFEGGNVLCGNDQASAPINFWSIVASPIFRAFSTSNACYRLVFEFFQPDEFLLLFALSGFGASRGLGRDTLASICHYDYSPGDNCGGIYNDSVAFLTTFISQEFTSTYALLSSLSTWFIMIVWTAIEPCVHVAYTDRRCVAIDMDVGLRCHSAFVEVGFVNRISISVLICILAIISCFLFEKHVLKRGLSIDVPSLLLSAPAKYMLVLDDWSHKGVLFVDKPSALMAGIISIEHAGGIYLFDIKKWRMYVLHRAPHDAETPSRFFHAIPMLE</sequence>
<dbReference type="Proteomes" id="UP000030745">
    <property type="component" value="Unassembled WGS sequence"/>
</dbReference>
<feature type="transmembrane region" description="Helical" evidence="1">
    <location>
        <begin position="1425"/>
        <end position="1446"/>
    </location>
</feature>
<feature type="transmembrane region" description="Helical" evidence="1">
    <location>
        <begin position="722"/>
        <end position="744"/>
    </location>
</feature>
<proteinExistence type="predicted"/>
<dbReference type="EMBL" id="KK583263">
    <property type="protein sequence ID" value="KDO22723.1"/>
    <property type="molecule type" value="Genomic_DNA"/>
</dbReference>
<organism evidence="2 3">
    <name type="scientific">Saprolegnia parasitica (strain CBS 223.65)</name>
    <dbReference type="NCBI Taxonomy" id="695850"/>
    <lineage>
        <taxon>Eukaryota</taxon>
        <taxon>Sar</taxon>
        <taxon>Stramenopiles</taxon>
        <taxon>Oomycota</taxon>
        <taxon>Saprolegniomycetes</taxon>
        <taxon>Saprolegniales</taxon>
        <taxon>Saprolegniaceae</taxon>
        <taxon>Saprolegnia</taxon>
    </lineage>
</organism>
<keyword evidence="1" id="KW-0472">Membrane</keyword>
<feature type="transmembrane region" description="Helical" evidence="1">
    <location>
        <begin position="599"/>
        <end position="622"/>
    </location>
</feature>
<feature type="transmembrane region" description="Helical" evidence="1">
    <location>
        <begin position="871"/>
        <end position="894"/>
    </location>
</feature>
<dbReference type="GeneID" id="24142675"/>